<dbReference type="InterPro" id="IPR051532">
    <property type="entry name" value="Ester_Hydrolysis_Enzymes"/>
</dbReference>
<sequence length="876" mass="95374">MLAPRASWAAALLFTLFQPIPAYPHASSSSGSHNLDTTSVPNFSSSEPRDLNSTISRRAGTFYLRILPLGASITWGEGSTDGNGYRKPLRDRLRFDGWKVNMVGSRIGGTMNDRDVEGWPGYRVDEVDPRARIVVPQYKPSVILINAGTNDATQDYQVGTTGNRMRSMINYLFDTVPGVCVVLSTLIPNKLSPSNVAAINTQYRALAAELISSGKHLVLVDFGDGWMTTDDLADTTHPNNGGYRKMAAKWHQAITKLDAKGWLSAPSNDVPFSDTAEGTTQCDMSLARTTADPRGKTQVLKALSPRIIDDGPYRQGSQAMGRIHGGFYAGDDTVWFAHIVNRGGAFDDWVFSQGAGIIYYRANLGDGRFGDKTLIPTHLACEQRGVRWGDVNNDGLDDFICIGAGGDMHVAINEGGTPPVFRDVGLYRAAPSGYSRGQVRVGDIDGDGRLDYCVIAGNGDIYCWRNGGVGDMAAYWQDLGQGQPVFTGKGMGNMDGVQLVDLNGDSRADWLWLDDTGRVTTYINQRGQTKGRIPYWDSVGVTHSGVGEAGARPQIRFARVYGSGRADYVHVKCLTLQNGRCDYEVNAWKNTGGGGVHQKGDGARWCDMSGTGNDDYVFIDHNSKITIFRNSNTPPNTDYSGWNDKGVVLDLGGTNRKAIHLGDWDGDGRCDVIVTDKTTGALDVYYTRWDKSSDHFSFSAKTRVAASGCTQGWGVGLYDLGIHFADIDGDKRVDYMCLEPNGRVTGWLNKPGGLQWRDQIKFSVGQDRVSHRWADVNGDGRADFMAIDTFSGDTEVWQNMGEEQASGSSFRWDSKGRIYQGSSQGANMHFPNLGGQGRADMTEVNPKTGLGWTWFNSCPLGGDDGAVVNPGLPTPP</sequence>
<proteinExistence type="predicted"/>
<evidence type="ECO:0000313" key="6">
    <source>
        <dbReference type="Proteomes" id="UP001302745"/>
    </source>
</evidence>
<dbReference type="CDD" id="cd01833">
    <property type="entry name" value="XynB_like"/>
    <property type="match status" value="1"/>
</dbReference>
<keyword evidence="6" id="KW-1185">Reference proteome</keyword>
<dbReference type="PANTHER" id="PTHR30383">
    <property type="entry name" value="THIOESTERASE 1/PROTEASE 1/LYSOPHOSPHOLIPASE L1"/>
    <property type="match status" value="1"/>
</dbReference>
<accession>A0AAN6ZXH5</accession>
<dbReference type="SUPFAM" id="SSF52266">
    <property type="entry name" value="SGNH hydrolase"/>
    <property type="match status" value="1"/>
</dbReference>
<protein>
    <recommendedName>
        <fullName evidence="4">SGNH hydrolase-type esterase domain-containing protein</fullName>
    </recommendedName>
</protein>
<reference evidence="5" key="2">
    <citation type="submission" date="2023-05" db="EMBL/GenBank/DDBJ databases">
        <authorList>
            <consortium name="Lawrence Berkeley National Laboratory"/>
            <person name="Steindorff A."/>
            <person name="Hensen N."/>
            <person name="Bonometti L."/>
            <person name="Westerberg I."/>
            <person name="Brannstrom I.O."/>
            <person name="Guillou S."/>
            <person name="Cros-Aarteil S."/>
            <person name="Calhoun S."/>
            <person name="Haridas S."/>
            <person name="Kuo A."/>
            <person name="Mondo S."/>
            <person name="Pangilinan J."/>
            <person name="Riley R."/>
            <person name="Labutti K."/>
            <person name="Andreopoulos B."/>
            <person name="Lipzen A."/>
            <person name="Chen C."/>
            <person name="Yanf M."/>
            <person name="Daum C."/>
            <person name="Ng V."/>
            <person name="Clum A."/>
            <person name="Ohm R."/>
            <person name="Martin F."/>
            <person name="Silar P."/>
            <person name="Natvig D."/>
            <person name="Lalanne C."/>
            <person name="Gautier V."/>
            <person name="Ament-Velasquez S.L."/>
            <person name="Kruys A."/>
            <person name="Hutchinson M.I."/>
            <person name="Powell A.J."/>
            <person name="Barry K."/>
            <person name="Miller A.N."/>
            <person name="Grigoriev I.V."/>
            <person name="Debuchy R."/>
            <person name="Gladieux P."/>
            <person name="Thoren M.H."/>
            <person name="Johannesson H."/>
        </authorList>
    </citation>
    <scope>NUCLEOTIDE SEQUENCE</scope>
    <source>
        <strain evidence="5">CBS 538.74</strain>
    </source>
</reference>
<comment type="caution">
    <text evidence="5">The sequence shown here is derived from an EMBL/GenBank/DDBJ whole genome shotgun (WGS) entry which is preliminary data.</text>
</comment>
<organism evidence="5 6">
    <name type="scientific">Chaetomidium leptoderma</name>
    <dbReference type="NCBI Taxonomy" id="669021"/>
    <lineage>
        <taxon>Eukaryota</taxon>
        <taxon>Fungi</taxon>
        <taxon>Dikarya</taxon>
        <taxon>Ascomycota</taxon>
        <taxon>Pezizomycotina</taxon>
        <taxon>Sordariomycetes</taxon>
        <taxon>Sordariomycetidae</taxon>
        <taxon>Sordariales</taxon>
        <taxon>Chaetomiaceae</taxon>
        <taxon>Chaetomidium</taxon>
    </lineage>
</organism>
<dbReference type="EMBL" id="MU856911">
    <property type="protein sequence ID" value="KAK4154477.1"/>
    <property type="molecule type" value="Genomic_DNA"/>
</dbReference>
<dbReference type="Proteomes" id="UP001302745">
    <property type="component" value="Unassembled WGS sequence"/>
</dbReference>
<reference evidence="5" key="1">
    <citation type="journal article" date="2023" name="Mol. Phylogenet. Evol.">
        <title>Genome-scale phylogeny and comparative genomics of the fungal order Sordariales.</title>
        <authorList>
            <person name="Hensen N."/>
            <person name="Bonometti L."/>
            <person name="Westerberg I."/>
            <person name="Brannstrom I.O."/>
            <person name="Guillou S."/>
            <person name="Cros-Aarteil S."/>
            <person name="Calhoun S."/>
            <person name="Haridas S."/>
            <person name="Kuo A."/>
            <person name="Mondo S."/>
            <person name="Pangilinan J."/>
            <person name="Riley R."/>
            <person name="LaButti K."/>
            <person name="Andreopoulos B."/>
            <person name="Lipzen A."/>
            <person name="Chen C."/>
            <person name="Yan M."/>
            <person name="Daum C."/>
            <person name="Ng V."/>
            <person name="Clum A."/>
            <person name="Steindorff A."/>
            <person name="Ohm R.A."/>
            <person name="Martin F."/>
            <person name="Silar P."/>
            <person name="Natvig D.O."/>
            <person name="Lalanne C."/>
            <person name="Gautier V."/>
            <person name="Ament-Velasquez S.L."/>
            <person name="Kruys A."/>
            <person name="Hutchinson M.I."/>
            <person name="Powell A.J."/>
            <person name="Barry K."/>
            <person name="Miller A.N."/>
            <person name="Grigoriev I.V."/>
            <person name="Debuchy R."/>
            <person name="Gladieux P."/>
            <person name="Hiltunen Thoren M."/>
            <person name="Johannesson H."/>
        </authorList>
    </citation>
    <scope>NUCLEOTIDE SEQUENCE</scope>
    <source>
        <strain evidence="5">CBS 538.74</strain>
    </source>
</reference>
<evidence type="ECO:0000256" key="1">
    <source>
        <dbReference type="ARBA" id="ARBA00022729"/>
    </source>
</evidence>
<dbReference type="Pfam" id="PF13517">
    <property type="entry name" value="FG-GAP_3"/>
    <property type="match status" value="2"/>
</dbReference>
<dbReference type="Pfam" id="PF13472">
    <property type="entry name" value="Lipase_GDSL_2"/>
    <property type="match status" value="1"/>
</dbReference>
<feature type="signal peptide" evidence="3">
    <location>
        <begin position="1"/>
        <end position="22"/>
    </location>
</feature>
<dbReference type="InterPro" id="IPR036514">
    <property type="entry name" value="SGNH_hydro_sf"/>
</dbReference>
<dbReference type="PANTHER" id="PTHR30383:SF31">
    <property type="entry name" value="SGNH HYDROLASE-TYPE ESTERASE DOMAIN-CONTAINING PROTEIN-RELATED"/>
    <property type="match status" value="1"/>
</dbReference>
<feature type="region of interest" description="Disordered" evidence="2">
    <location>
        <begin position="27"/>
        <end position="51"/>
    </location>
</feature>
<evidence type="ECO:0000256" key="3">
    <source>
        <dbReference type="SAM" id="SignalP"/>
    </source>
</evidence>
<gene>
    <name evidence="5" type="ORF">C8A00DRAFT_14401</name>
</gene>
<dbReference type="InterPro" id="IPR028994">
    <property type="entry name" value="Integrin_alpha_N"/>
</dbReference>
<dbReference type="InterPro" id="IPR013517">
    <property type="entry name" value="FG-GAP"/>
</dbReference>
<dbReference type="GO" id="GO:0004622">
    <property type="term" value="F:phosphatidylcholine lysophospholipase activity"/>
    <property type="evidence" value="ECO:0007669"/>
    <property type="project" value="TreeGrafter"/>
</dbReference>
<evidence type="ECO:0000313" key="5">
    <source>
        <dbReference type="EMBL" id="KAK4154477.1"/>
    </source>
</evidence>
<keyword evidence="1 3" id="KW-0732">Signal</keyword>
<dbReference type="SUPFAM" id="SSF69318">
    <property type="entry name" value="Integrin alpha N-terminal domain"/>
    <property type="match status" value="2"/>
</dbReference>
<evidence type="ECO:0000256" key="2">
    <source>
        <dbReference type="SAM" id="MobiDB-lite"/>
    </source>
</evidence>
<dbReference type="Gene3D" id="3.40.50.1110">
    <property type="entry name" value="SGNH hydrolase"/>
    <property type="match status" value="1"/>
</dbReference>
<feature type="domain" description="SGNH hydrolase-type esterase" evidence="4">
    <location>
        <begin position="69"/>
        <end position="244"/>
    </location>
</feature>
<name>A0AAN6ZXH5_9PEZI</name>
<dbReference type="InterPro" id="IPR013830">
    <property type="entry name" value="SGNH_hydro"/>
</dbReference>
<dbReference type="AlphaFoldDB" id="A0AAN6ZXH5"/>
<evidence type="ECO:0000259" key="4">
    <source>
        <dbReference type="Pfam" id="PF13472"/>
    </source>
</evidence>
<feature type="chain" id="PRO_5042814590" description="SGNH hydrolase-type esterase domain-containing protein" evidence="3">
    <location>
        <begin position="23"/>
        <end position="876"/>
    </location>
</feature>